<keyword evidence="8 19" id="KW-0274">FAD</keyword>
<dbReference type="GO" id="GO:0008177">
    <property type="term" value="F:succinate dehydrogenase (quinone) activity"/>
    <property type="evidence" value="ECO:0007669"/>
    <property type="project" value="UniProtKB-EC"/>
</dbReference>
<dbReference type="InterPro" id="IPR003953">
    <property type="entry name" value="FAD-dep_OxRdtase_2_FAD-bd"/>
</dbReference>
<dbReference type="InterPro" id="IPR027477">
    <property type="entry name" value="Succ_DH/fumarate_Rdtase_cat_sf"/>
</dbReference>
<keyword evidence="11 21" id="KW-0560">Oxidoreductase</keyword>
<comment type="catalytic activity">
    <reaction evidence="14">
        <text>(R)-malate + a quinone = enol-oxaloacetate + a quinol</text>
        <dbReference type="Rhea" id="RHEA:79827"/>
        <dbReference type="ChEBI" id="CHEBI:15588"/>
        <dbReference type="ChEBI" id="CHEBI:17479"/>
        <dbReference type="ChEBI" id="CHEBI:24646"/>
        <dbReference type="ChEBI" id="CHEBI:132124"/>
    </reaction>
    <physiologicalReaction direction="left-to-right" evidence="14">
        <dbReference type="Rhea" id="RHEA:79828"/>
    </physiologicalReaction>
</comment>
<dbReference type="SUPFAM" id="SSF51905">
    <property type="entry name" value="FAD/NAD(P)-binding domain"/>
    <property type="match status" value="1"/>
</dbReference>
<proteinExistence type="inferred from homology"/>
<evidence type="ECO:0000256" key="17">
    <source>
        <dbReference type="PIRSR" id="PIRSR611281-1"/>
    </source>
</evidence>
<dbReference type="Ensembl" id="ENSCCRT00000145868.1">
    <property type="protein sequence ID" value="ENSCCRP00000157578.1"/>
    <property type="gene ID" value="ENSCCRG00000062819.1"/>
</dbReference>
<dbReference type="Pfam" id="PF00890">
    <property type="entry name" value="FAD_binding_2"/>
    <property type="match status" value="1"/>
</dbReference>
<dbReference type="Gene3D" id="1.20.58.100">
    <property type="entry name" value="Fumarate reductase/succinate dehydrogenase flavoprotein-like, C-terminal domain"/>
    <property type="match status" value="1"/>
</dbReference>
<keyword evidence="26" id="KW-1185">Reference proteome</keyword>
<evidence type="ECO:0000256" key="9">
    <source>
        <dbReference type="ARBA" id="ARBA00022946"/>
    </source>
</evidence>
<evidence type="ECO:0000256" key="11">
    <source>
        <dbReference type="ARBA" id="ARBA00023002"/>
    </source>
</evidence>
<dbReference type="FunFam" id="3.90.700.10:FF:000001">
    <property type="entry name" value="Mitochondrial succinate dehydrogenase flavoprotein subunit"/>
    <property type="match status" value="1"/>
</dbReference>
<dbReference type="NCBIfam" id="TIGR01816">
    <property type="entry name" value="sdhA_forward"/>
    <property type="match status" value="1"/>
</dbReference>
<dbReference type="InterPro" id="IPR011281">
    <property type="entry name" value="Succ_DH_flav_su_fwd"/>
</dbReference>
<feature type="modified residue" description="Tele-8alpha-FAD histidine" evidence="20">
    <location>
        <position position="100"/>
    </location>
</feature>
<keyword evidence="13 21" id="KW-0472">Membrane</keyword>
<dbReference type="InterPro" id="IPR003952">
    <property type="entry name" value="FRD_SDH_FAD_BS"/>
</dbReference>
<evidence type="ECO:0000256" key="22">
    <source>
        <dbReference type="SAM" id="SignalP"/>
    </source>
</evidence>
<evidence type="ECO:0000256" key="13">
    <source>
        <dbReference type="ARBA" id="ARBA00023136"/>
    </source>
</evidence>
<feature type="domain" description="FAD-dependent oxidoreductase 2 FAD-binding" evidence="23">
    <location>
        <begin position="64"/>
        <end position="478"/>
    </location>
</feature>
<dbReference type="GeneTree" id="ENSGT00910000144277"/>
<dbReference type="SUPFAM" id="SSF56425">
    <property type="entry name" value="Succinate dehydrogenase/fumarate reductase flavoprotein, catalytic domain"/>
    <property type="match status" value="1"/>
</dbReference>
<accession>A0A9J8BM59</accession>
<dbReference type="PROSITE" id="PS00504">
    <property type="entry name" value="FRD_SDH_FAD_BINDING"/>
    <property type="match status" value="1"/>
</dbReference>
<comment type="pathway">
    <text evidence="2 21">Carbohydrate metabolism; tricarboxylic acid cycle; fumarate from succinate (eukaryal route): step 1/1.</text>
</comment>
<keyword evidence="5 21" id="KW-0816">Tricarboxylic acid cycle</keyword>
<dbReference type="GO" id="GO:0009055">
    <property type="term" value="F:electron transfer activity"/>
    <property type="evidence" value="ECO:0007669"/>
    <property type="project" value="TreeGrafter"/>
</dbReference>
<evidence type="ECO:0000256" key="19">
    <source>
        <dbReference type="PIRSR" id="PIRSR611281-3"/>
    </source>
</evidence>
<feature type="binding site" evidence="19">
    <location>
        <position position="276"/>
    </location>
    <ligand>
        <name>FAD</name>
        <dbReference type="ChEBI" id="CHEBI:57692"/>
    </ligand>
</feature>
<dbReference type="AlphaFoldDB" id="A0A9J8BM59"/>
<dbReference type="Gene3D" id="4.10.80.40">
    <property type="entry name" value="succinate dehydrogenase protein domain"/>
    <property type="match status" value="1"/>
</dbReference>
<keyword evidence="6 19" id="KW-0285">Flavoprotein</keyword>
<evidence type="ECO:0000256" key="12">
    <source>
        <dbReference type="ARBA" id="ARBA00023128"/>
    </source>
</evidence>
<dbReference type="InterPro" id="IPR036188">
    <property type="entry name" value="FAD/NAD-bd_sf"/>
</dbReference>
<evidence type="ECO:0000256" key="7">
    <source>
        <dbReference type="ARBA" id="ARBA00022792"/>
    </source>
</evidence>
<evidence type="ECO:0000313" key="26">
    <source>
        <dbReference type="Proteomes" id="UP001108240"/>
    </source>
</evidence>
<keyword evidence="4 21" id="KW-0813">Transport</keyword>
<evidence type="ECO:0000256" key="10">
    <source>
        <dbReference type="ARBA" id="ARBA00022982"/>
    </source>
</evidence>
<dbReference type="OMA" id="PTGIWRM"/>
<reference evidence="25" key="2">
    <citation type="submission" date="2025-09" db="UniProtKB">
        <authorList>
            <consortium name="Ensembl"/>
        </authorList>
    </citation>
    <scope>IDENTIFICATION</scope>
</reference>
<protein>
    <recommendedName>
        <fullName evidence="21">Succinate dehydrogenase [ubiquinone] flavoprotein subunit, mitochondrial</fullName>
        <ecNumber evidence="21">1.3.5.1</ecNumber>
    </recommendedName>
</protein>
<keyword evidence="9 21" id="KW-0809">Transit peptide</keyword>
<feature type="binding site" evidence="19">
    <location>
        <begin position="477"/>
        <end position="478"/>
    </location>
    <ligand>
        <name>FAD</name>
        <dbReference type="ChEBI" id="CHEBI:57692"/>
    </ligand>
</feature>
<dbReference type="FunFam" id="4.10.80.40:FF:000004">
    <property type="entry name" value="Succinate dehydrogenase [ubiquinone] flavoprotein subunit, mitochondrial"/>
    <property type="match status" value="1"/>
</dbReference>
<comment type="subcellular location">
    <subcellularLocation>
        <location evidence="1 21">Mitochondrion inner membrane</location>
        <topology evidence="1 21">Peripheral membrane protein</topology>
        <orientation evidence="1 21">Matrix side</orientation>
    </subcellularLocation>
</comment>
<evidence type="ECO:0000256" key="16">
    <source>
        <dbReference type="ARBA" id="ARBA00048512"/>
    </source>
</evidence>
<feature type="binding site" evidence="18">
    <location>
        <position position="472"/>
    </location>
    <ligand>
        <name>substrate</name>
    </ligand>
</feature>
<comment type="function">
    <text evidence="21">Flavoprotein (FP) subunit of succinate dehydrogenase (SDH) that is involved in complex II of the mitochondrial electron transport chain and is responsible for transferring electrons from succinate to ubiquinone (coenzyme Q).</text>
</comment>
<feature type="binding site" evidence="19">
    <location>
        <begin position="92"/>
        <end position="107"/>
    </location>
    <ligand>
        <name>FAD</name>
        <dbReference type="ChEBI" id="CHEBI:57692"/>
    </ligand>
</feature>
<dbReference type="Gene3D" id="3.50.50.60">
    <property type="entry name" value="FAD/NAD(P)-binding domain"/>
    <property type="match status" value="1"/>
</dbReference>
<feature type="binding site" evidence="18">
    <location>
        <position position="428"/>
    </location>
    <ligand>
        <name>substrate</name>
    </ligand>
</feature>
<comment type="catalytic activity">
    <reaction evidence="15">
        <text>a ubiquinone + succinate = a ubiquinol + fumarate</text>
        <dbReference type="Rhea" id="RHEA:13713"/>
        <dbReference type="Rhea" id="RHEA-COMP:9565"/>
        <dbReference type="Rhea" id="RHEA-COMP:9566"/>
        <dbReference type="ChEBI" id="CHEBI:16389"/>
        <dbReference type="ChEBI" id="CHEBI:17976"/>
        <dbReference type="ChEBI" id="CHEBI:29806"/>
        <dbReference type="ChEBI" id="CHEBI:30031"/>
        <dbReference type="EC" id="1.3.5.1"/>
    </reaction>
</comment>
<dbReference type="PANTHER" id="PTHR11632:SF51">
    <property type="entry name" value="SUCCINATE DEHYDROGENASE [UBIQUINONE] FLAVOPROTEIN SUBUNIT, MITOCHONDRIAL"/>
    <property type="match status" value="1"/>
</dbReference>
<feature type="chain" id="PRO_5039948108" description="Succinate dehydrogenase [ubiquinone] flavoprotein subunit, mitochondrial" evidence="22">
    <location>
        <begin position="20"/>
        <end position="685"/>
    </location>
</feature>
<dbReference type="PANTHER" id="PTHR11632">
    <property type="entry name" value="SUCCINATE DEHYDROGENASE 2 FLAVOPROTEIN SUBUNIT"/>
    <property type="match status" value="1"/>
</dbReference>
<sequence>MCWFCNHHHLFLTIKNTFCCFIQLPAVCQVSNRKLHFSVYGKKGDAKVSDGISTQYPVVDHEFDAVVVGAGGAGLRAAFGLSEAGFNTACVTKLFPTRSHTVAAQGGINAALGNMEEDDWRWHFYDTVKGSDWLGDQDAIHYMTEQAPAAVVELENFGMPFSRTEEGRIYQRAFGGQSLKFGKGGQAHRCCCVADRTGHSLLHTLYGQSLRYDTSYFVEYFALDLLMEDGECQGVIALCMEDGSIHRFRAKNTVIATGGYGRTFFSCTSAHTSTGDGNAMVTRAGLPLEYLDSVTSLCCGYKYPALPLMSSVLNDVILLGIYGAGCLITEGCRGEGGILINSEGERFMERYAPNAKDLASRDVVSRSMTIEIREGRGVGPDKDHVYLQLHHLPPQQLAARLPGISETAMIFAGVDVTKEPIPVLPTVHYNMGGIPTNYKGQVITHENGEDMVVPGLYACGESGCASVHGANRLGANSLLDLVVFGRACALTIAETNTPGEKLSPLKPNAGEASVANLDKIRFANGSTRTSEIRLNMQKTMQNHAAVFRTGDVLKEGCEKMDSVYKSLDDIKTFDRGIVWNTDLVETLELQNLMLNAVQTIVSAEARKESRGAHAREDFKDRVDEYDYSKPLQGQVKKPFEQHWRKHTMSYVDPKTGKVTLEYRPVIDNSLNAEDCAAIPPAIRSY</sequence>
<dbReference type="FunFam" id="1.20.58.100:FF:000001">
    <property type="entry name" value="Succinate dehydrogenase flavoprotein subunit (SdhA)"/>
    <property type="match status" value="1"/>
</dbReference>
<organism evidence="25 26">
    <name type="scientific">Cyprinus carpio carpio</name>
    <dbReference type="NCBI Taxonomy" id="630221"/>
    <lineage>
        <taxon>Eukaryota</taxon>
        <taxon>Metazoa</taxon>
        <taxon>Chordata</taxon>
        <taxon>Craniata</taxon>
        <taxon>Vertebrata</taxon>
        <taxon>Euteleostomi</taxon>
        <taxon>Actinopterygii</taxon>
        <taxon>Neopterygii</taxon>
        <taxon>Teleostei</taxon>
        <taxon>Ostariophysi</taxon>
        <taxon>Cypriniformes</taxon>
        <taxon>Cyprinidae</taxon>
        <taxon>Cyprininae</taxon>
        <taxon>Cyprinus</taxon>
    </lineage>
</organism>
<reference evidence="25" key="1">
    <citation type="submission" date="2025-08" db="UniProtKB">
        <authorList>
            <consortium name="Ensembl"/>
        </authorList>
    </citation>
    <scope>IDENTIFICATION</scope>
</reference>
<dbReference type="Proteomes" id="UP001108240">
    <property type="component" value="Unplaced"/>
</dbReference>
<dbReference type="GO" id="GO:0050660">
    <property type="term" value="F:flavin adenine dinucleotide binding"/>
    <property type="evidence" value="ECO:0007669"/>
    <property type="project" value="InterPro"/>
</dbReference>
<comment type="similarity">
    <text evidence="3 21">Belongs to the FAD-dependent oxidoreductase 2 family. FRD/SDH subfamily.</text>
</comment>
<dbReference type="InterPro" id="IPR015939">
    <property type="entry name" value="Fum_Rdtase/Succ_DH_flav-like_C"/>
</dbReference>
<evidence type="ECO:0000256" key="8">
    <source>
        <dbReference type="ARBA" id="ARBA00022827"/>
    </source>
</evidence>
<feature type="active site" description="Proton acceptor" evidence="17">
    <location>
        <position position="361"/>
    </location>
</feature>
<keyword evidence="7" id="KW-0999">Mitochondrion inner membrane</keyword>
<evidence type="ECO:0000256" key="5">
    <source>
        <dbReference type="ARBA" id="ARBA00022532"/>
    </source>
</evidence>
<dbReference type="GO" id="GO:0005743">
    <property type="term" value="C:mitochondrial inner membrane"/>
    <property type="evidence" value="ECO:0007669"/>
    <property type="project" value="UniProtKB-SubCell"/>
</dbReference>
<evidence type="ECO:0000256" key="6">
    <source>
        <dbReference type="ARBA" id="ARBA00022630"/>
    </source>
</evidence>
<evidence type="ECO:0000256" key="3">
    <source>
        <dbReference type="ARBA" id="ARBA00008040"/>
    </source>
</evidence>
<evidence type="ECO:0000256" key="4">
    <source>
        <dbReference type="ARBA" id="ARBA00022448"/>
    </source>
</evidence>
<evidence type="ECO:0000256" key="2">
    <source>
        <dbReference type="ARBA" id="ARBA00004788"/>
    </source>
</evidence>
<dbReference type="InterPro" id="IPR030664">
    <property type="entry name" value="SdhA/FrdA/AprA"/>
</dbReference>
<dbReference type="FunFam" id="3.50.50.60:FF:000482">
    <property type="entry name" value="Succinate dehydrogenase complex, subunit A, flavoprotein (Fp)"/>
    <property type="match status" value="1"/>
</dbReference>
<evidence type="ECO:0000256" key="18">
    <source>
        <dbReference type="PIRSR" id="PIRSR611281-2"/>
    </source>
</evidence>
<evidence type="ECO:0000256" key="15">
    <source>
        <dbReference type="ARBA" id="ARBA00047755"/>
    </source>
</evidence>
<dbReference type="SUPFAM" id="SSF46977">
    <property type="entry name" value="Succinate dehydrogenase/fumarate reductase flavoprotein C-terminal domain"/>
    <property type="match status" value="1"/>
</dbReference>
<dbReference type="GO" id="GO:0006121">
    <property type="term" value="P:mitochondrial electron transport, succinate to ubiquinone"/>
    <property type="evidence" value="ECO:0007669"/>
    <property type="project" value="TreeGrafter"/>
</dbReference>
<keyword evidence="12" id="KW-0496">Mitochondrion</keyword>
<comment type="cofactor">
    <cofactor evidence="19">
        <name>FAD</name>
        <dbReference type="ChEBI" id="CHEBI:57692"/>
    </cofactor>
    <text evidence="19">Flavinylated by SdhE, about 5% flavinylation occurs in the absence of SdhE.</text>
</comment>
<feature type="binding site" evidence="19">
    <location>
        <begin position="69"/>
        <end position="74"/>
    </location>
    <ligand>
        <name>FAD</name>
        <dbReference type="ChEBI" id="CHEBI:57692"/>
    </ligand>
</feature>
<feature type="domain" description="Fumarate reductase/succinate dehydrogenase flavoprotein-like C-terminal" evidence="24">
    <location>
        <begin position="533"/>
        <end position="685"/>
    </location>
</feature>
<keyword evidence="22" id="KW-0732">Signal</keyword>
<evidence type="ECO:0000256" key="14">
    <source>
        <dbReference type="ARBA" id="ARBA00047404"/>
    </source>
</evidence>
<dbReference type="Pfam" id="PF02910">
    <property type="entry name" value="Succ_DH_flav_C"/>
    <property type="match status" value="1"/>
</dbReference>
<dbReference type="InterPro" id="IPR037099">
    <property type="entry name" value="Fum_R/Succ_DH_flav-like_C_sf"/>
</dbReference>
<name>A0A9J8BM59_CYPCA</name>
<dbReference type="GO" id="GO:0006099">
    <property type="term" value="P:tricarboxylic acid cycle"/>
    <property type="evidence" value="ECO:0007669"/>
    <property type="project" value="UniProtKB-KW"/>
</dbReference>
<evidence type="ECO:0000259" key="23">
    <source>
        <dbReference type="Pfam" id="PF00890"/>
    </source>
</evidence>
<dbReference type="FunFam" id="3.50.50.60:FF:001062">
    <property type="entry name" value="Succinate dehydrogenase complex, subunit A, flavoprotein (Fp)"/>
    <property type="match status" value="1"/>
</dbReference>
<feature type="binding site" evidence="19">
    <location>
        <position position="461"/>
    </location>
    <ligand>
        <name>FAD</name>
        <dbReference type="ChEBI" id="CHEBI:57692"/>
    </ligand>
</feature>
<evidence type="ECO:0000256" key="20">
    <source>
        <dbReference type="PIRSR" id="PIRSR611281-4"/>
    </source>
</evidence>
<keyword evidence="10 21" id="KW-0249">Electron transport</keyword>
<feature type="binding site" evidence="18">
    <location>
        <position position="329"/>
    </location>
    <ligand>
        <name>substrate</name>
    </ligand>
</feature>
<evidence type="ECO:0000313" key="25">
    <source>
        <dbReference type="Ensembl" id="ENSCCRP00000157578.1"/>
    </source>
</evidence>
<dbReference type="Gene3D" id="3.90.700.10">
    <property type="entry name" value="Succinate dehydrogenase/fumarate reductase flavoprotein, catalytic domain"/>
    <property type="match status" value="1"/>
</dbReference>
<feature type="signal peptide" evidence="22">
    <location>
        <begin position="1"/>
        <end position="19"/>
    </location>
</feature>
<comment type="catalytic activity">
    <reaction evidence="16">
        <text>(S)-malate + a quinone = enol-oxaloacetate + a quinol</text>
        <dbReference type="Rhea" id="RHEA:79831"/>
        <dbReference type="ChEBI" id="CHEBI:15589"/>
        <dbReference type="ChEBI" id="CHEBI:17479"/>
        <dbReference type="ChEBI" id="CHEBI:24646"/>
        <dbReference type="ChEBI" id="CHEBI:132124"/>
    </reaction>
    <physiologicalReaction direction="left-to-right" evidence="16">
        <dbReference type="Rhea" id="RHEA:79832"/>
    </physiologicalReaction>
</comment>
<evidence type="ECO:0000256" key="21">
    <source>
        <dbReference type="RuleBase" id="RU362051"/>
    </source>
</evidence>
<comment type="catalytic activity">
    <reaction evidence="21">
        <text>a quinone + succinate = fumarate + a quinol</text>
        <dbReference type="Rhea" id="RHEA:40523"/>
        <dbReference type="ChEBI" id="CHEBI:24646"/>
        <dbReference type="ChEBI" id="CHEBI:29806"/>
        <dbReference type="ChEBI" id="CHEBI:30031"/>
        <dbReference type="ChEBI" id="CHEBI:132124"/>
        <dbReference type="EC" id="1.3.5.1"/>
    </reaction>
</comment>
<evidence type="ECO:0000256" key="1">
    <source>
        <dbReference type="ARBA" id="ARBA00004443"/>
    </source>
</evidence>
<evidence type="ECO:0000259" key="24">
    <source>
        <dbReference type="Pfam" id="PF02910"/>
    </source>
</evidence>
<dbReference type="EC" id="1.3.5.1" evidence="21"/>